<organism evidence="7 8">
    <name type="scientific">Effrenium voratum</name>
    <dbReference type="NCBI Taxonomy" id="2562239"/>
    <lineage>
        <taxon>Eukaryota</taxon>
        <taxon>Sar</taxon>
        <taxon>Alveolata</taxon>
        <taxon>Dinophyceae</taxon>
        <taxon>Suessiales</taxon>
        <taxon>Symbiodiniaceae</taxon>
        <taxon>Effrenium</taxon>
    </lineage>
</organism>
<dbReference type="EMBL" id="CAUJNA010001369">
    <property type="protein sequence ID" value="CAJ1386429.1"/>
    <property type="molecule type" value="Genomic_DNA"/>
</dbReference>
<feature type="domain" description="RanBP2-type" evidence="6">
    <location>
        <begin position="141"/>
        <end position="169"/>
    </location>
</feature>
<feature type="region of interest" description="Disordered" evidence="5">
    <location>
        <begin position="172"/>
        <end position="316"/>
    </location>
</feature>
<accession>A0AA36MZJ1</accession>
<keyword evidence="2 4" id="KW-0863">Zinc-finger</keyword>
<dbReference type="AlphaFoldDB" id="A0AA36MZJ1"/>
<protein>
    <recommendedName>
        <fullName evidence="6">RanBP2-type domain-containing protein</fullName>
    </recommendedName>
</protein>
<evidence type="ECO:0000256" key="3">
    <source>
        <dbReference type="ARBA" id="ARBA00022833"/>
    </source>
</evidence>
<dbReference type="SUPFAM" id="SSF90209">
    <property type="entry name" value="Ran binding protein zinc finger-like"/>
    <property type="match status" value="3"/>
</dbReference>
<dbReference type="PROSITE" id="PS01358">
    <property type="entry name" value="ZF_RANBP2_1"/>
    <property type="match status" value="1"/>
</dbReference>
<dbReference type="Pfam" id="PF00641">
    <property type="entry name" value="Zn_ribbon_RanBP"/>
    <property type="match status" value="1"/>
</dbReference>
<dbReference type="InterPro" id="IPR036443">
    <property type="entry name" value="Znf_RanBP2_sf"/>
</dbReference>
<feature type="compositionally biased region" description="Pro residues" evidence="5">
    <location>
        <begin position="227"/>
        <end position="239"/>
    </location>
</feature>
<feature type="compositionally biased region" description="Basic residues" evidence="5">
    <location>
        <begin position="240"/>
        <end position="256"/>
    </location>
</feature>
<evidence type="ECO:0000256" key="1">
    <source>
        <dbReference type="ARBA" id="ARBA00022723"/>
    </source>
</evidence>
<evidence type="ECO:0000256" key="5">
    <source>
        <dbReference type="SAM" id="MobiDB-lite"/>
    </source>
</evidence>
<proteinExistence type="predicted"/>
<feature type="compositionally biased region" description="Low complexity" evidence="5">
    <location>
        <begin position="262"/>
        <end position="298"/>
    </location>
</feature>
<name>A0AA36MZJ1_9DINO</name>
<dbReference type="PROSITE" id="PS50199">
    <property type="entry name" value="ZF_RANBP2_2"/>
    <property type="match status" value="2"/>
</dbReference>
<dbReference type="GO" id="GO:0003729">
    <property type="term" value="F:mRNA binding"/>
    <property type="evidence" value="ECO:0007669"/>
    <property type="project" value="TreeGrafter"/>
</dbReference>
<dbReference type="SMART" id="SM00547">
    <property type="entry name" value="ZnF_RBZ"/>
    <property type="match status" value="4"/>
</dbReference>
<evidence type="ECO:0000256" key="4">
    <source>
        <dbReference type="PROSITE-ProRule" id="PRU00322"/>
    </source>
</evidence>
<evidence type="ECO:0000256" key="2">
    <source>
        <dbReference type="ARBA" id="ARBA00022771"/>
    </source>
</evidence>
<feature type="compositionally biased region" description="Acidic residues" evidence="5">
    <location>
        <begin position="174"/>
        <end position="206"/>
    </location>
</feature>
<reference evidence="7" key="1">
    <citation type="submission" date="2023-08" db="EMBL/GenBank/DDBJ databases">
        <authorList>
            <person name="Chen Y."/>
            <person name="Shah S."/>
            <person name="Dougan E. K."/>
            <person name="Thang M."/>
            <person name="Chan C."/>
        </authorList>
    </citation>
    <scope>NUCLEOTIDE SEQUENCE</scope>
</reference>
<dbReference type="PANTHER" id="PTHR23111">
    <property type="entry name" value="ZINC FINGER PROTEIN"/>
    <property type="match status" value="1"/>
</dbReference>
<feature type="domain" description="RanBP2-type" evidence="6">
    <location>
        <begin position="110"/>
        <end position="139"/>
    </location>
</feature>
<feature type="compositionally biased region" description="Low complexity" evidence="5">
    <location>
        <begin position="306"/>
        <end position="316"/>
    </location>
</feature>
<keyword evidence="3" id="KW-0862">Zinc</keyword>
<sequence>MDWDWDCSCGFRVFASKEQCPKCSAWRSNKKHKGSKKSKGVKHREMRKRRMLESGAWDCRCGHLNYSWRKSCGQCSEDRAEAEAEVEAEVDGGEGVAPVFEKRHPWSKAEPGDWNCPQCDAENLSDRATCFSCGAYKPERRAGDWDCACGLLNYADRDSCFSCGVFREEAGELEREELEEPEQEEEEPDPEAEEAEENEAEAEEALDLSMRPPEPQLPPRSARPTVKPAPTPVPAPVPKPKPKPATKPAVKQRPKPAPKPATPATKPMVPATKPAPMVPKAKTKAAAAPNAAPARIPPGAGGIKGSAGSASAAPAAPGGEAIKALSRASQNFKKSWMQYCKSLDCKILDPGQCEPKLIEQFLDYTADLILADLEPPLGDTQRVTVTIPCSVAERVKRLNQLGLKQDLRLQQVATHLLVLEEQKALKVLGMLELVYQEVSDPNEFVRTQALLMK</sequence>
<dbReference type="Proteomes" id="UP001178507">
    <property type="component" value="Unassembled WGS sequence"/>
</dbReference>
<dbReference type="Gene3D" id="4.10.1060.10">
    <property type="entry name" value="Zinc finger, RanBP2-type"/>
    <property type="match status" value="3"/>
</dbReference>
<evidence type="ECO:0000259" key="6">
    <source>
        <dbReference type="PROSITE" id="PS50199"/>
    </source>
</evidence>
<keyword evidence="1" id="KW-0479">Metal-binding</keyword>
<evidence type="ECO:0000313" key="8">
    <source>
        <dbReference type="Proteomes" id="UP001178507"/>
    </source>
</evidence>
<comment type="caution">
    <text evidence="7">The sequence shown here is derived from an EMBL/GenBank/DDBJ whole genome shotgun (WGS) entry which is preliminary data.</text>
</comment>
<dbReference type="PANTHER" id="PTHR23111:SF40">
    <property type="entry name" value="RNA-BINDING PROTEIN INVOLVED IN HETEROCHROMATIN ASSEMBLY-RELATED"/>
    <property type="match status" value="1"/>
</dbReference>
<gene>
    <name evidence="7" type="ORF">EVOR1521_LOCUS12782</name>
</gene>
<dbReference type="InterPro" id="IPR001876">
    <property type="entry name" value="Znf_RanBP2"/>
</dbReference>
<dbReference type="GO" id="GO:0008270">
    <property type="term" value="F:zinc ion binding"/>
    <property type="evidence" value="ECO:0007669"/>
    <property type="project" value="UniProtKB-KW"/>
</dbReference>
<evidence type="ECO:0000313" key="7">
    <source>
        <dbReference type="EMBL" id="CAJ1386429.1"/>
    </source>
</evidence>
<keyword evidence="8" id="KW-1185">Reference proteome</keyword>